<dbReference type="EMBL" id="FWFN01000010">
    <property type="protein sequence ID" value="SLN73602.1"/>
    <property type="molecule type" value="Genomic_DNA"/>
</dbReference>
<gene>
    <name evidence="1" type="ORF">PSM7751_04067</name>
</gene>
<accession>A0A1X7A9S6</accession>
<dbReference type="AlphaFoldDB" id="A0A1X7A9S6"/>
<dbReference type="OrthoDB" id="7850758at2"/>
<dbReference type="RefSeq" id="WP_085890075.1">
    <property type="nucleotide sequence ID" value="NZ_FWFN01000010.1"/>
</dbReference>
<keyword evidence="2" id="KW-1185">Reference proteome</keyword>
<evidence type="ECO:0000313" key="2">
    <source>
        <dbReference type="Proteomes" id="UP000193963"/>
    </source>
</evidence>
<protein>
    <submittedName>
        <fullName evidence="1">Uncharacterized protein</fullName>
    </submittedName>
</protein>
<dbReference type="Proteomes" id="UP000193963">
    <property type="component" value="Unassembled WGS sequence"/>
</dbReference>
<proteinExistence type="predicted"/>
<name>A0A1X7A9S6_9RHOB</name>
<sequence>MRIEQDQDHETKRDRVRRLLLGPLEGIGFRFPKAVDADDGRKRLDRLADELGYMSDANLRRLFEAMRSKGEGRARDFWPSHAAFVALAQVAQPRPLEEMPGLASWFGSAAGRAALAEGRLVEEYRWWLSKHRPPLNPQERRIIADRAGAAQSKVARLRERISLRLPVDAADREWLHAYEAHQDAARELVRRGQAQQAEGQAA</sequence>
<organism evidence="1 2">
    <name type="scientific">Pseudooceanicola marinus</name>
    <dbReference type="NCBI Taxonomy" id="396013"/>
    <lineage>
        <taxon>Bacteria</taxon>
        <taxon>Pseudomonadati</taxon>
        <taxon>Pseudomonadota</taxon>
        <taxon>Alphaproteobacteria</taxon>
        <taxon>Rhodobacterales</taxon>
        <taxon>Paracoccaceae</taxon>
        <taxon>Pseudooceanicola</taxon>
    </lineage>
</organism>
<evidence type="ECO:0000313" key="1">
    <source>
        <dbReference type="EMBL" id="SLN73602.1"/>
    </source>
</evidence>
<reference evidence="1 2" key="1">
    <citation type="submission" date="2017-03" db="EMBL/GenBank/DDBJ databases">
        <authorList>
            <person name="Afonso C.L."/>
            <person name="Miller P.J."/>
            <person name="Scott M.A."/>
            <person name="Spackman E."/>
            <person name="Goraichik I."/>
            <person name="Dimitrov K.M."/>
            <person name="Suarez D.L."/>
            <person name="Swayne D.E."/>
        </authorList>
    </citation>
    <scope>NUCLEOTIDE SEQUENCE [LARGE SCALE GENOMIC DNA]</scope>
    <source>
        <strain evidence="1 2">CECT 7751</strain>
    </source>
</reference>